<keyword evidence="1" id="KW-0812">Transmembrane</keyword>
<accession>A0A1G2AT05</accession>
<organism evidence="2 3">
    <name type="scientific">Candidatus Kerfeldbacteria bacterium RIFCSPHIGHO2_02_FULL_42_14</name>
    <dbReference type="NCBI Taxonomy" id="1798540"/>
    <lineage>
        <taxon>Bacteria</taxon>
        <taxon>Candidatus Kerfeldiibacteriota</taxon>
    </lineage>
</organism>
<reference evidence="2 3" key="1">
    <citation type="journal article" date="2016" name="Nat. Commun.">
        <title>Thousands of microbial genomes shed light on interconnected biogeochemical processes in an aquifer system.</title>
        <authorList>
            <person name="Anantharaman K."/>
            <person name="Brown C.T."/>
            <person name="Hug L.A."/>
            <person name="Sharon I."/>
            <person name="Castelle C.J."/>
            <person name="Probst A.J."/>
            <person name="Thomas B.C."/>
            <person name="Singh A."/>
            <person name="Wilkins M.J."/>
            <person name="Karaoz U."/>
            <person name="Brodie E.L."/>
            <person name="Williams K.H."/>
            <person name="Hubbard S.S."/>
            <person name="Banfield J.F."/>
        </authorList>
    </citation>
    <scope>NUCLEOTIDE SEQUENCE [LARGE SCALE GENOMIC DNA]</scope>
</reference>
<dbReference type="EMBL" id="MHKB01000002">
    <property type="protein sequence ID" value="OGY80032.1"/>
    <property type="molecule type" value="Genomic_DNA"/>
</dbReference>
<gene>
    <name evidence="2" type="ORF">A3B74_05250</name>
</gene>
<protein>
    <submittedName>
        <fullName evidence="2">Uncharacterized protein</fullName>
    </submittedName>
</protein>
<dbReference type="STRING" id="1798540.A3B74_05250"/>
<feature type="transmembrane region" description="Helical" evidence="1">
    <location>
        <begin position="40"/>
        <end position="63"/>
    </location>
</feature>
<comment type="caution">
    <text evidence="2">The sequence shown here is derived from an EMBL/GenBank/DDBJ whole genome shotgun (WGS) entry which is preliminary data.</text>
</comment>
<dbReference type="AlphaFoldDB" id="A0A1G2AT05"/>
<evidence type="ECO:0000313" key="3">
    <source>
        <dbReference type="Proteomes" id="UP000177165"/>
    </source>
</evidence>
<evidence type="ECO:0000313" key="2">
    <source>
        <dbReference type="EMBL" id="OGY80032.1"/>
    </source>
</evidence>
<evidence type="ECO:0000256" key="1">
    <source>
        <dbReference type="SAM" id="Phobius"/>
    </source>
</evidence>
<feature type="transmembrane region" description="Helical" evidence="1">
    <location>
        <begin position="6"/>
        <end position="28"/>
    </location>
</feature>
<keyword evidence="1" id="KW-1133">Transmembrane helix</keyword>
<dbReference type="Proteomes" id="UP000177165">
    <property type="component" value="Unassembled WGS sequence"/>
</dbReference>
<sequence>MEIPAFIILIVYGVIVFLFCILAFFNIYHAIRFGIFDTAVKFVTLIFILVSLGIFFITGLFLAESHWRDAKFFIDIPTFSADTSKNVRN</sequence>
<keyword evidence="1" id="KW-0472">Membrane</keyword>
<proteinExistence type="predicted"/>
<name>A0A1G2AT05_9BACT</name>